<comment type="similarity">
    <text evidence="5">Belongs to the SAT4 family.</text>
</comment>
<keyword evidence="9" id="KW-1185">Reference proteome</keyword>
<dbReference type="PANTHER" id="PTHR33048">
    <property type="entry name" value="PTH11-LIKE INTEGRAL MEMBRANE PROTEIN (AFU_ORTHOLOGUE AFUA_5G11245)"/>
    <property type="match status" value="1"/>
</dbReference>
<keyword evidence="2 6" id="KW-0812">Transmembrane</keyword>
<feature type="transmembrane region" description="Helical" evidence="6">
    <location>
        <begin position="75"/>
        <end position="95"/>
    </location>
</feature>
<proteinExistence type="inferred from homology"/>
<keyword evidence="4 6" id="KW-0472">Membrane</keyword>
<evidence type="ECO:0000313" key="9">
    <source>
        <dbReference type="Proteomes" id="UP001149074"/>
    </source>
</evidence>
<dbReference type="AlphaFoldDB" id="A0A9W9FM10"/>
<dbReference type="OrthoDB" id="5329176at2759"/>
<reference evidence="8" key="1">
    <citation type="submission" date="2022-11" db="EMBL/GenBank/DDBJ databases">
        <authorList>
            <person name="Petersen C."/>
        </authorList>
    </citation>
    <scope>NUCLEOTIDE SEQUENCE</scope>
    <source>
        <strain evidence="8">IBT 30761</strain>
    </source>
</reference>
<evidence type="ECO:0000256" key="4">
    <source>
        <dbReference type="ARBA" id="ARBA00023136"/>
    </source>
</evidence>
<feature type="transmembrane region" description="Helical" evidence="6">
    <location>
        <begin position="40"/>
        <end position="63"/>
    </location>
</feature>
<dbReference type="InterPro" id="IPR052337">
    <property type="entry name" value="SAT4-like"/>
</dbReference>
<evidence type="ECO:0000256" key="1">
    <source>
        <dbReference type="ARBA" id="ARBA00004141"/>
    </source>
</evidence>
<comment type="subcellular location">
    <subcellularLocation>
        <location evidence="1">Membrane</location>
        <topology evidence="1">Multi-pass membrane protein</topology>
    </subcellularLocation>
</comment>
<dbReference type="GO" id="GO:0016020">
    <property type="term" value="C:membrane"/>
    <property type="evidence" value="ECO:0007669"/>
    <property type="project" value="UniProtKB-SubCell"/>
</dbReference>
<keyword evidence="3 6" id="KW-1133">Transmembrane helix</keyword>
<protein>
    <recommendedName>
        <fullName evidence="7">Rhodopsin domain-containing protein</fullName>
    </recommendedName>
</protein>
<dbReference type="GeneID" id="81354683"/>
<evidence type="ECO:0000256" key="5">
    <source>
        <dbReference type="ARBA" id="ARBA00038359"/>
    </source>
</evidence>
<evidence type="ECO:0000256" key="2">
    <source>
        <dbReference type="ARBA" id="ARBA00022692"/>
    </source>
</evidence>
<gene>
    <name evidence="8" type="ORF">N7532_003210</name>
</gene>
<dbReference type="PANTHER" id="PTHR33048:SF123">
    <property type="entry name" value="INTEGRAL MEMBRANE PROTEIN"/>
    <property type="match status" value="1"/>
</dbReference>
<dbReference type="RefSeq" id="XP_056476061.1">
    <property type="nucleotide sequence ID" value="XM_056615704.1"/>
</dbReference>
<feature type="domain" description="Rhodopsin" evidence="7">
    <location>
        <begin position="25"/>
        <end position="138"/>
    </location>
</feature>
<accession>A0A9W9FM10</accession>
<dbReference type="EMBL" id="JAPQKI010000004">
    <property type="protein sequence ID" value="KAJ5102681.1"/>
    <property type="molecule type" value="Genomic_DNA"/>
</dbReference>
<evidence type="ECO:0000256" key="3">
    <source>
        <dbReference type="ARBA" id="ARBA00022989"/>
    </source>
</evidence>
<comment type="caution">
    <text evidence="8">The sequence shown here is derived from an EMBL/GenBank/DDBJ whole genome shotgun (WGS) entry which is preliminary data.</text>
</comment>
<dbReference type="Pfam" id="PF20684">
    <property type="entry name" value="Fung_rhodopsin"/>
    <property type="match status" value="1"/>
</dbReference>
<evidence type="ECO:0000259" key="7">
    <source>
        <dbReference type="Pfam" id="PF20684"/>
    </source>
</evidence>
<sequence length="178" mass="20102">MAHYRIFPVKIFRAAVIGMFVEPWKAWNPSFPKECNDLHATYFSTAGINILTDLAILLMPLSLLMKLNLHDRRKYALIAIFMIGAFASAASIVRLNALYRYTITGDVFYDAIQILLWSQIEVNIAIISASTPSLRPMFPSIFKSSSYDRSYNYRNQSNNIYVAMVVAMTLGGQTTADL</sequence>
<reference evidence="8" key="2">
    <citation type="journal article" date="2023" name="IMA Fungus">
        <title>Comparative genomic study of the Penicillium genus elucidates a diverse pangenome and 15 lateral gene transfer events.</title>
        <authorList>
            <person name="Petersen C."/>
            <person name="Sorensen T."/>
            <person name="Nielsen M.R."/>
            <person name="Sondergaard T.E."/>
            <person name="Sorensen J.L."/>
            <person name="Fitzpatrick D.A."/>
            <person name="Frisvad J.C."/>
            <person name="Nielsen K.L."/>
        </authorList>
    </citation>
    <scope>NUCLEOTIDE SEQUENCE</scope>
    <source>
        <strain evidence="8">IBT 30761</strain>
    </source>
</reference>
<evidence type="ECO:0000313" key="8">
    <source>
        <dbReference type="EMBL" id="KAJ5102681.1"/>
    </source>
</evidence>
<organism evidence="8 9">
    <name type="scientific">Penicillium argentinense</name>
    <dbReference type="NCBI Taxonomy" id="1131581"/>
    <lineage>
        <taxon>Eukaryota</taxon>
        <taxon>Fungi</taxon>
        <taxon>Dikarya</taxon>
        <taxon>Ascomycota</taxon>
        <taxon>Pezizomycotina</taxon>
        <taxon>Eurotiomycetes</taxon>
        <taxon>Eurotiomycetidae</taxon>
        <taxon>Eurotiales</taxon>
        <taxon>Aspergillaceae</taxon>
        <taxon>Penicillium</taxon>
    </lineage>
</organism>
<dbReference type="Proteomes" id="UP001149074">
    <property type="component" value="Unassembled WGS sequence"/>
</dbReference>
<name>A0A9W9FM10_9EURO</name>
<dbReference type="InterPro" id="IPR049326">
    <property type="entry name" value="Rhodopsin_dom_fungi"/>
</dbReference>
<evidence type="ECO:0000256" key="6">
    <source>
        <dbReference type="SAM" id="Phobius"/>
    </source>
</evidence>